<organism evidence="2 3">
    <name type="scientific">Bradyrhizobium yuanmingense</name>
    <dbReference type="NCBI Taxonomy" id="108015"/>
    <lineage>
        <taxon>Bacteria</taxon>
        <taxon>Pseudomonadati</taxon>
        <taxon>Pseudomonadota</taxon>
        <taxon>Alphaproteobacteria</taxon>
        <taxon>Hyphomicrobiales</taxon>
        <taxon>Nitrobacteraceae</taxon>
        <taxon>Bradyrhizobium</taxon>
    </lineage>
</organism>
<dbReference type="CDD" id="cd07012">
    <property type="entry name" value="PBP2_Bug_TTT"/>
    <property type="match status" value="1"/>
</dbReference>
<dbReference type="PIRSF" id="PIRSF017082">
    <property type="entry name" value="YflP"/>
    <property type="match status" value="1"/>
</dbReference>
<gene>
    <name evidence="2" type="ORF">ABH992_001309</name>
</gene>
<dbReference type="PANTHER" id="PTHR42928:SF5">
    <property type="entry name" value="BLR1237 PROTEIN"/>
    <property type="match status" value="1"/>
</dbReference>
<dbReference type="SUPFAM" id="SSF53850">
    <property type="entry name" value="Periplasmic binding protein-like II"/>
    <property type="match status" value="1"/>
</dbReference>
<dbReference type="Gene3D" id="3.40.190.10">
    <property type="entry name" value="Periplasmic binding protein-like II"/>
    <property type="match status" value="1"/>
</dbReference>
<dbReference type="PANTHER" id="PTHR42928">
    <property type="entry name" value="TRICARBOXYLATE-BINDING PROTEIN"/>
    <property type="match status" value="1"/>
</dbReference>
<dbReference type="Pfam" id="PF03401">
    <property type="entry name" value="TctC"/>
    <property type="match status" value="1"/>
</dbReference>
<name>A0ABV4GAH0_9BRAD</name>
<keyword evidence="3" id="KW-1185">Reference proteome</keyword>
<dbReference type="Proteomes" id="UP001565474">
    <property type="component" value="Unassembled WGS sequence"/>
</dbReference>
<reference evidence="2 3" key="1">
    <citation type="submission" date="2024-07" db="EMBL/GenBank/DDBJ databases">
        <title>Genomic Encyclopedia of Type Strains, Phase V (KMG-V): Genome sequencing to study the core and pangenomes of soil and plant-associated prokaryotes.</title>
        <authorList>
            <person name="Whitman W."/>
        </authorList>
    </citation>
    <scope>NUCLEOTIDE SEQUENCE [LARGE SCALE GENOMIC DNA]</scope>
    <source>
        <strain evidence="2 3">USDA 222</strain>
    </source>
</reference>
<dbReference type="InterPro" id="IPR042100">
    <property type="entry name" value="Bug_dom1"/>
</dbReference>
<protein>
    <submittedName>
        <fullName evidence="2">Tripartite-type tricarboxylate transporter receptor subunit TctC</fullName>
    </submittedName>
</protein>
<dbReference type="EMBL" id="JBGBZN010000002">
    <property type="protein sequence ID" value="MEY9468910.1"/>
    <property type="molecule type" value="Genomic_DNA"/>
</dbReference>
<dbReference type="InterPro" id="IPR005064">
    <property type="entry name" value="BUG"/>
</dbReference>
<comment type="caution">
    <text evidence="2">The sequence shown here is derived from an EMBL/GenBank/DDBJ whole genome shotgun (WGS) entry which is preliminary data.</text>
</comment>
<evidence type="ECO:0000256" key="1">
    <source>
        <dbReference type="ARBA" id="ARBA00006987"/>
    </source>
</evidence>
<evidence type="ECO:0000313" key="2">
    <source>
        <dbReference type="EMBL" id="MEY9468910.1"/>
    </source>
</evidence>
<dbReference type="RefSeq" id="WP_157785129.1">
    <property type="nucleotide sequence ID" value="NZ_JBGBYD010000002.1"/>
</dbReference>
<sequence length="373" mass="39665">MSEDVKVLYVRARKKNLSGCISLKQIVNNPVDRAFESAIGQQQKAGLEIMNKTIVALATAFGFAACSPAWAAWPDDKPIEVVVGFAPGGGTDVMARKLLPFVERALGGKAKFVVLNKPGAGGEIAFTSIARAAPDAYAVGVVNVPGYNFLPMTRKTQYTTDDIRLVARVVEDPNVIVVPADSRFSNLADVIAALRSKPGSVSFGHNGAGTNGHLAIRMLAAAAKVEPNEISYRGTAAQRTDLLGGHLDVGMVTVSEIPELHGTNKGPLRVIAILSKKRFPSLLGVPTAEEAGFPVMTTAERGFAVPKSVPDDVVRKLETGIAEALRNPEFVTSSPGDEPVIAFLPGAEWQKHLDDMSAALRPYAEQMRADGQK</sequence>
<comment type="similarity">
    <text evidence="1">Belongs to the UPF0065 (bug) family.</text>
</comment>
<keyword evidence="2" id="KW-0675">Receptor</keyword>
<dbReference type="Gene3D" id="3.40.190.150">
    <property type="entry name" value="Bordetella uptake gene, domain 1"/>
    <property type="match status" value="1"/>
</dbReference>
<proteinExistence type="inferred from homology"/>
<accession>A0ABV4GAH0</accession>
<evidence type="ECO:0000313" key="3">
    <source>
        <dbReference type="Proteomes" id="UP001565474"/>
    </source>
</evidence>